<evidence type="ECO:0000313" key="3">
    <source>
        <dbReference type="EMBL" id="CAD35304.1"/>
    </source>
</evidence>
<sequence length="327" mass="38122">MSESKFYKSKQVYGETFFQLPKVLFTNKKYKKMSSDAKIAYALLKDRFTYSIKNNWIDNEDNLYFIFTNEELMTLLDVGNQKVVKVKKELEKVELLLQKRMGLNKPNRLYLLRPEVEATDVYLQSIAENVDNSGNVKITLPKIVDNSGNVKITLPESETNTPLKSLDNTGNVKITHNLYKELTTDTYKDTVVDTTKEELQQRELLQSFSETQDHTFLDKRCLDLIALFSNTIQEAHNAVGIIIRAKNKQEKKYGRVLIAEDWQEEIETTLRKVYHKIKTDAKIKNVDNYMFGAFCTTFENCLIQLQSWEQKNESQTVVTLHDWVEKK</sequence>
<dbReference type="Pfam" id="PF06970">
    <property type="entry name" value="RepA_N"/>
    <property type="match status" value="1"/>
</dbReference>
<dbReference type="InterPro" id="IPR010724">
    <property type="entry name" value="RepA_N"/>
</dbReference>
<dbReference type="InterPro" id="IPR041151">
    <property type="entry name" value="Bac_RepA_C"/>
</dbReference>
<organism evidence="3">
    <name type="scientific">Enterococcus faecalis</name>
    <name type="common">Streptococcus faecalis</name>
    <dbReference type="NCBI Taxonomy" id="1351"/>
    <lineage>
        <taxon>Bacteria</taxon>
        <taxon>Bacillati</taxon>
        <taxon>Bacillota</taxon>
        <taxon>Bacilli</taxon>
        <taxon>Lactobacillales</taxon>
        <taxon>Enterococcaceae</taxon>
        <taxon>Enterococcus</taxon>
    </lineage>
</organism>
<keyword evidence="3" id="KW-0614">Plasmid</keyword>
<dbReference type="RefSeq" id="WP_010714867.1">
    <property type="nucleotide sequence ID" value="NZ_CP085295.1"/>
</dbReference>
<dbReference type="Pfam" id="PF18008">
    <property type="entry name" value="Bac_RepA_C"/>
    <property type="match status" value="1"/>
</dbReference>
<evidence type="ECO:0000259" key="2">
    <source>
        <dbReference type="Pfam" id="PF18008"/>
    </source>
</evidence>
<evidence type="ECO:0000259" key="1">
    <source>
        <dbReference type="Pfam" id="PF06970"/>
    </source>
</evidence>
<feature type="domain" description="Replication initiator A N-terminal" evidence="1">
    <location>
        <begin position="16"/>
        <end position="90"/>
    </location>
</feature>
<reference evidence="3" key="1">
    <citation type="journal article" date="2003" name="Appl. Environ. Microbiol.">
        <title>The genes coding for enterocin EJ97 production by Enterococcus faecalis EJ97 are located on a conjugative plasmid.</title>
        <authorList>
            <person name="Sanchez-Hidalgo M."/>
            <person name="Maqueda M."/>
            <person name="Galvez A."/>
            <person name="Abriousel H."/>
            <person name="Valdivia E."/>
            <person name="Martinez-Bueno M."/>
        </authorList>
    </citation>
    <scope>NUCLEOTIDE SEQUENCE</scope>
    <source>
        <plasmid evidence="3">pEJ97-1</plasmid>
    </source>
</reference>
<gene>
    <name evidence="3" type="primary">repA</name>
</gene>
<proteinExistence type="predicted"/>
<dbReference type="EMBL" id="AJ490170">
    <property type="protein sequence ID" value="CAD35304.1"/>
    <property type="molecule type" value="Genomic_DNA"/>
</dbReference>
<feature type="domain" description="Replication initiator protein A C-terminal" evidence="2">
    <location>
        <begin position="217"/>
        <end position="300"/>
    </location>
</feature>
<accession>Q8KMT3</accession>
<geneLocation type="plasmid" evidence="3">
    <name>pEJ97-1</name>
</geneLocation>
<name>Q8KMT3_ENTFL</name>
<protein>
    <submittedName>
        <fullName evidence="3">Replication-associated protein A</fullName>
    </submittedName>
</protein>
<dbReference type="AlphaFoldDB" id="Q8KMT3"/>